<name>A0AA36EQW2_LACSI</name>
<proteinExistence type="predicted"/>
<gene>
    <name evidence="1" type="ORF">LSALG_LOCUS42844</name>
</gene>
<dbReference type="AlphaFoldDB" id="A0AA36EQW2"/>
<keyword evidence="2" id="KW-1185">Reference proteome</keyword>
<reference evidence="1" key="1">
    <citation type="submission" date="2023-04" db="EMBL/GenBank/DDBJ databases">
        <authorList>
            <person name="Vijverberg K."/>
            <person name="Xiong W."/>
            <person name="Schranz E."/>
        </authorList>
    </citation>
    <scope>NUCLEOTIDE SEQUENCE</scope>
</reference>
<accession>A0AA36EQW2</accession>
<organism evidence="1 2">
    <name type="scientific">Lactuca saligna</name>
    <name type="common">Willowleaf lettuce</name>
    <dbReference type="NCBI Taxonomy" id="75948"/>
    <lineage>
        <taxon>Eukaryota</taxon>
        <taxon>Viridiplantae</taxon>
        <taxon>Streptophyta</taxon>
        <taxon>Embryophyta</taxon>
        <taxon>Tracheophyta</taxon>
        <taxon>Spermatophyta</taxon>
        <taxon>Magnoliopsida</taxon>
        <taxon>eudicotyledons</taxon>
        <taxon>Gunneridae</taxon>
        <taxon>Pentapetalae</taxon>
        <taxon>asterids</taxon>
        <taxon>campanulids</taxon>
        <taxon>Asterales</taxon>
        <taxon>Asteraceae</taxon>
        <taxon>Cichorioideae</taxon>
        <taxon>Cichorieae</taxon>
        <taxon>Lactucinae</taxon>
        <taxon>Lactuca</taxon>
    </lineage>
</organism>
<protein>
    <submittedName>
        <fullName evidence="1">Uncharacterized protein</fullName>
    </submittedName>
</protein>
<evidence type="ECO:0000313" key="1">
    <source>
        <dbReference type="EMBL" id="CAI9304468.1"/>
    </source>
</evidence>
<evidence type="ECO:0000313" key="2">
    <source>
        <dbReference type="Proteomes" id="UP001177003"/>
    </source>
</evidence>
<dbReference type="EMBL" id="OX465085">
    <property type="protein sequence ID" value="CAI9304468.1"/>
    <property type="molecule type" value="Genomic_DNA"/>
</dbReference>
<dbReference type="Proteomes" id="UP001177003">
    <property type="component" value="Chromosome 9"/>
</dbReference>
<sequence>MRNGHWMNNMASGRSEPNVLQSSLTEYRRTVNHKLFSHQQACEWLKDNTKWALVTKAGEDSLPPLKSTKTSSSNTYTSSFDPYKANVFNSNMSLSFQHPVHGYVMNIVDEAEVHQLRNVVFETKKIVHLYLEVFEGWVEQTEAADKIVPYNVENIVYDNVEGCPKEETVEVNTIEEEKFYELGRLDDKTLSDDEESNEVWADAIRVSTENVFPHAHHGVCAFHLLGNIVHRSSSIRPQVAAHLSEIPRAKWTRAYSSSKRYNYMTSISAESMNALSVDARKIPIIPLLEFIRRLFTGMV</sequence>